<organism evidence="2 3">
    <name type="scientific">Nocardioides mangrovicus</name>
    <dbReference type="NCBI Taxonomy" id="2478913"/>
    <lineage>
        <taxon>Bacteria</taxon>
        <taxon>Bacillati</taxon>
        <taxon>Actinomycetota</taxon>
        <taxon>Actinomycetes</taxon>
        <taxon>Propionibacteriales</taxon>
        <taxon>Nocardioidaceae</taxon>
        <taxon>Nocardioides</taxon>
    </lineage>
</organism>
<comment type="caution">
    <text evidence="2">The sequence shown here is derived from an EMBL/GenBank/DDBJ whole genome shotgun (WGS) entry which is preliminary data.</text>
</comment>
<dbReference type="EMBL" id="RDBE01000010">
    <property type="protein sequence ID" value="RLV47477.1"/>
    <property type="molecule type" value="Genomic_DNA"/>
</dbReference>
<dbReference type="Proteomes" id="UP000281708">
    <property type="component" value="Unassembled WGS sequence"/>
</dbReference>
<dbReference type="InterPro" id="IPR013974">
    <property type="entry name" value="SAF"/>
</dbReference>
<evidence type="ECO:0000313" key="2">
    <source>
        <dbReference type="EMBL" id="RLV47477.1"/>
    </source>
</evidence>
<keyword evidence="3" id="KW-1185">Reference proteome</keyword>
<protein>
    <submittedName>
        <fullName evidence="2">Pilus assembly protein CpaB</fullName>
    </submittedName>
</protein>
<name>A0A3L8NXW6_9ACTN</name>
<sequence>MWSGGVASVLDVRVHHLLRELRRRLLLHRRLLAALAAAAAVALGLQAARPAAPATVAVWVAADDLAGGAVLHRADLRTVALPAGDVPAHAPPARTLIGRALVAPVRAGQQLSDLSVVGRAVGARYPGRDVVPVRLGDAGAAALLHAGDRVDVVAGDPRGDGSGRLLSRGAQVVTVPSVSQTPATGEEPTGRLVLLAVAEDDAVAVTAAGLGGYLGVVWTD</sequence>
<dbReference type="CDD" id="cd11614">
    <property type="entry name" value="SAF_CpaB_FlgA_like"/>
    <property type="match status" value="1"/>
</dbReference>
<evidence type="ECO:0000313" key="3">
    <source>
        <dbReference type="Proteomes" id="UP000281708"/>
    </source>
</evidence>
<feature type="domain" description="SAF" evidence="1">
    <location>
        <begin position="56"/>
        <end position="117"/>
    </location>
</feature>
<proteinExistence type="predicted"/>
<gene>
    <name evidence="2" type="ORF">D9V37_14880</name>
</gene>
<dbReference type="SMART" id="SM00858">
    <property type="entry name" value="SAF"/>
    <property type="match status" value="1"/>
</dbReference>
<accession>A0A3L8NXW6</accession>
<reference evidence="2 3" key="1">
    <citation type="submission" date="2018-10" db="EMBL/GenBank/DDBJ databases">
        <title>Marmoricola sp. 4Q3S-7 whole genome shotgun sequence.</title>
        <authorList>
            <person name="Li F."/>
        </authorList>
    </citation>
    <scope>NUCLEOTIDE SEQUENCE [LARGE SCALE GENOMIC DNA]</scope>
    <source>
        <strain evidence="2 3">4Q3S-7</strain>
    </source>
</reference>
<evidence type="ECO:0000259" key="1">
    <source>
        <dbReference type="SMART" id="SM00858"/>
    </source>
</evidence>
<dbReference type="AlphaFoldDB" id="A0A3L8NXW6"/>